<dbReference type="Proteomes" id="UP000824410">
    <property type="component" value="Unassembled WGS sequence"/>
</dbReference>
<dbReference type="Gene3D" id="1.10.357.10">
    <property type="entry name" value="Tetracycline Repressor, domain 2"/>
    <property type="match status" value="1"/>
</dbReference>
<feature type="domain" description="HTH tetR-type" evidence="7">
    <location>
        <begin position="5"/>
        <end position="65"/>
    </location>
</feature>
<evidence type="ECO:0000256" key="6">
    <source>
        <dbReference type="PROSITE-ProRule" id="PRU00335"/>
    </source>
</evidence>
<keyword evidence="4 6" id="KW-0238">DNA-binding</keyword>
<dbReference type="InterPro" id="IPR001647">
    <property type="entry name" value="HTH_TetR"/>
</dbReference>
<dbReference type="InterPro" id="IPR050109">
    <property type="entry name" value="HTH-type_TetR-like_transc_reg"/>
</dbReference>
<dbReference type="InterPro" id="IPR004111">
    <property type="entry name" value="Repressor_TetR_C"/>
</dbReference>
<accession>A0A1J0E1T8</accession>
<protein>
    <submittedName>
        <fullName evidence="8">TetR family transcriptional regulator</fullName>
    </submittedName>
</protein>
<dbReference type="PANTHER" id="PTHR30055">
    <property type="entry name" value="HTH-TYPE TRANSCRIPTIONAL REGULATOR RUTR"/>
    <property type="match status" value="1"/>
</dbReference>
<dbReference type="SUPFAM" id="SSF46689">
    <property type="entry name" value="Homeodomain-like"/>
    <property type="match status" value="1"/>
</dbReference>
<dbReference type="Pfam" id="PF02909">
    <property type="entry name" value="TetR_C_1"/>
    <property type="match status" value="1"/>
</dbReference>
<dbReference type="InterPro" id="IPR003012">
    <property type="entry name" value="Tet_transcr_reg_TetR"/>
</dbReference>
<evidence type="ECO:0000256" key="5">
    <source>
        <dbReference type="ARBA" id="ARBA00023163"/>
    </source>
</evidence>
<dbReference type="GO" id="GO:0045892">
    <property type="term" value="P:negative regulation of DNA-templated transcription"/>
    <property type="evidence" value="ECO:0007669"/>
    <property type="project" value="InterPro"/>
</dbReference>
<evidence type="ECO:0000259" key="7">
    <source>
        <dbReference type="PROSITE" id="PS50977"/>
    </source>
</evidence>
<comment type="caution">
    <text evidence="8">The sequence shown here is derived from an EMBL/GenBank/DDBJ whole genome shotgun (WGS) entry which is preliminary data.</text>
</comment>
<evidence type="ECO:0000256" key="2">
    <source>
        <dbReference type="ARBA" id="ARBA00022491"/>
    </source>
</evidence>
<dbReference type="RefSeq" id="WP_071547578.1">
    <property type="nucleotide sequence ID" value="NZ_ABEXNG020000093.1"/>
</dbReference>
<dbReference type="PANTHER" id="PTHR30055:SF151">
    <property type="entry name" value="TRANSCRIPTIONAL REGULATORY PROTEIN"/>
    <property type="match status" value="1"/>
</dbReference>
<gene>
    <name evidence="8" type="ORF">EX242_19435</name>
</gene>
<proteinExistence type="predicted"/>
<sequence>MRTPKITRLQVLETALTLLETEGIEGLTMRKLADAIGIKAASLYWHFSNKQALLEGMADHIVATVAINFQYKQDWKANLITLTSQLRDALLQHRDGARVFAGTYVISDNVLRINNALIKTFVQSGVSANQAASSTMTVFYFILGCCIEQQAAIFSADSDLINKESEFNQLSQDKFPYTWEAKEMLFSNNYDQRFIDGLNLIINGLEKISTKG</sequence>
<dbReference type="OrthoDB" id="9809772at2"/>
<dbReference type="PROSITE" id="PS50977">
    <property type="entry name" value="HTH_TETR_2"/>
    <property type="match status" value="1"/>
</dbReference>
<evidence type="ECO:0000256" key="4">
    <source>
        <dbReference type="ARBA" id="ARBA00023125"/>
    </source>
</evidence>
<dbReference type="EMBL" id="SHDO01000027">
    <property type="protein sequence ID" value="MBX6982418.1"/>
    <property type="molecule type" value="Genomic_DNA"/>
</dbReference>
<feature type="DNA-binding region" description="H-T-H motif" evidence="6">
    <location>
        <begin position="28"/>
        <end position="47"/>
    </location>
</feature>
<dbReference type="InterPro" id="IPR009057">
    <property type="entry name" value="Homeodomain-like_sf"/>
</dbReference>
<dbReference type="GO" id="GO:0003700">
    <property type="term" value="F:DNA-binding transcription factor activity"/>
    <property type="evidence" value="ECO:0007669"/>
    <property type="project" value="TreeGrafter"/>
</dbReference>
<dbReference type="SUPFAM" id="SSF48498">
    <property type="entry name" value="Tetracyclin repressor-like, C-terminal domain"/>
    <property type="match status" value="1"/>
</dbReference>
<keyword evidence="3" id="KW-0805">Transcription regulation</keyword>
<evidence type="ECO:0000313" key="9">
    <source>
        <dbReference type="Proteomes" id="UP000824410"/>
    </source>
</evidence>
<dbReference type="GO" id="GO:0000976">
    <property type="term" value="F:transcription cis-regulatory region binding"/>
    <property type="evidence" value="ECO:0007669"/>
    <property type="project" value="TreeGrafter"/>
</dbReference>
<dbReference type="Pfam" id="PF00440">
    <property type="entry name" value="TetR_N"/>
    <property type="match status" value="1"/>
</dbReference>
<organism evidence="8 9">
    <name type="scientific">Providencia rettgeri</name>
    <dbReference type="NCBI Taxonomy" id="587"/>
    <lineage>
        <taxon>Bacteria</taxon>
        <taxon>Pseudomonadati</taxon>
        <taxon>Pseudomonadota</taxon>
        <taxon>Gammaproteobacteria</taxon>
        <taxon>Enterobacterales</taxon>
        <taxon>Morganellaceae</taxon>
        <taxon>Providencia</taxon>
    </lineage>
</organism>
<keyword evidence="2" id="KW-0678">Repressor</keyword>
<name>A0A1J0E1T8_PRORE</name>
<evidence type="ECO:0000256" key="3">
    <source>
        <dbReference type="ARBA" id="ARBA00023015"/>
    </source>
</evidence>
<evidence type="ECO:0000313" key="8">
    <source>
        <dbReference type="EMBL" id="MBX6982418.1"/>
    </source>
</evidence>
<comment type="function">
    <text evidence="1">TetR is the repressor of the tetracycline resistance element; its N-terminal region forms a helix-turn-helix structure and binds DNA. Binding of tetracycline to TetR reduces the repressor affinity for the tetracycline resistance gene (tetA) promoter operator sites.</text>
</comment>
<dbReference type="InterPro" id="IPR036271">
    <property type="entry name" value="Tet_transcr_reg_TetR-rel_C_sf"/>
</dbReference>
<dbReference type="PRINTS" id="PR00400">
    <property type="entry name" value="TETREPRESSOR"/>
</dbReference>
<reference evidence="8" key="1">
    <citation type="submission" date="2019-02" db="EMBL/GenBank/DDBJ databases">
        <title>Genomic characterization of isolates from hospital effluents in KZN, South Africa.</title>
        <authorList>
            <person name="Ntshobeni N."/>
            <person name="Allam M."/>
            <person name="Ismail A."/>
            <person name="Amoako D."/>
            <person name="Essack S."/>
            <person name="Chenia H."/>
        </authorList>
    </citation>
    <scope>NUCLEOTIDE SEQUENCE</scope>
    <source>
        <strain evidence="8">AFE97_S1</strain>
    </source>
</reference>
<dbReference type="AlphaFoldDB" id="A0A1J0E1T8"/>
<dbReference type="PRINTS" id="PR00455">
    <property type="entry name" value="HTHTETR"/>
</dbReference>
<keyword evidence="5" id="KW-0804">Transcription</keyword>
<dbReference type="GO" id="GO:0046677">
    <property type="term" value="P:response to antibiotic"/>
    <property type="evidence" value="ECO:0007669"/>
    <property type="project" value="InterPro"/>
</dbReference>
<dbReference type="KEGG" id="prg:RB151_001800"/>
<evidence type="ECO:0000256" key="1">
    <source>
        <dbReference type="ARBA" id="ARBA00002856"/>
    </source>
</evidence>
<dbReference type="Gene3D" id="1.10.10.60">
    <property type="entry name" value="Homeodomain-like"/>
    <property type="match status" value="1"/>
</dbReference>